<dbReference type="PANTHER" id="PTHR43245">
    <property type="entry name" value="BIFUNCTIONAL POLYMYXIN RESISTANCE PROTEIN ARNA"/>
    <property type="match status" value="1"/>
</dbReference>
<feature type="transmembrane region" description="Helical" evidence="1">
    <location>
        <begin position="39"/>
        <end position="58"/>
    </location>
</feature>
<dbReference type="Pfam" id="PF01370">
    <property type="entry name" value="Epimerase"/>
    <property type="match status" value="1"/>
</dbReference>
<feature type="transmembrane region" description="Helical" evidence="1">
    <location>
        <begin position="100"/>
        <end position="121"/>
    </location>
</feature>
<evidence type="ECO:0000313" key="3">
    <source>
        <dbReference type="EMBL" id="HHR48424.1"/>
    </source>
</evidence>
<dbReference type="AlphaFoldDB" id="A0A7V5XZJ5"/>
<feature type="domain" description="NAD-dependent epimerase/dehydratase" evidence="2">
    <location>
        <begin position="142"/>
        <end position="376"/>
    </location>
</feature>
<dbReference type="EMBL" id="DTHS01000016">
    <property type="protein sequence ID" value="HHR48424.1"/>
    <property type="molecule type" value="Genomic_DNA"/>
</dbReference>
<proteinExistence type="predicted"/>
<feature type="transmembrane region" description="Helical" evidence="1">
    <location>
        <begin position="142"/>
        <end position="160"/>
    </location>
</feature>
<dbReference type="InterPro" id="IPR036291">
    <property type="entry name" value="NAD(P)-bd_dom_sf"/>
</dbReference>
<dbReference type="CDD" id="cd08946">
    <property type="entry name" value="SDR_e"/>
    <property type="match status" value="1"/>
</dbReference>
<dbReference type="InterPro" id="IPR001509">
    <property type="entry name" value="Epimerase_deHydtase"/>
</dbReference>
<protein>
    <submittedName>
        <fullName evidence="3">NAD-dependent epimerase/dehydratase family protein</fullName>
    </submittedName>
</protein>
<evidence type="ECO:0000259" key="2">
    <source>
        <dbReference type="Pfam" id="PF01370"/>
    </source>
</evidence>
<keyword evidence="1" id="KW-0812">Transmembrane</keyword>
<dbReference type="SUPFAM" id="SSF51735">
    <property type="entry name" value="NAD(P)-binding Rossmann-fold domains"/>
    <property type="match status" value="1"/>
</dbReference>
<accession>A0A7V5XZJ5</accession>
<dbReference type="PANTHER" id="PTHR43245:SF23">
    <property type="entry name" value="NAD(P)-BINDING DOMAIN-CONTAINING PROTEIN"/>
    <property type="match status" value="1"/>
</dbReference>
<keyword evidence="1" id="KW-0472">Membrane</keyword>
<gene>
    <name evidence="3" type="ORF">ENV79_02110</name>
</gene>
<name>A0A7V5XZJ5_UNCW3</name>
<feature type="transmembrane region" description="Helical" evidence="1">
    <location>
        <begin position="70"/>
        <end position="88"/>
    </location>
</feature>
<keyword evidence="1" id="KW-1133">Transmembrane helix</keyword>
<evidence type="ECO:0000256" key="1">
    <source>
        <dbReference type="SAM" id="Phobius"/>
    </source>
</evidence>
<feature type="transmembrane region" description="Helical" evidence="1">
    <location>
        <begin position="9"/>
        <end position="27"/>
    </location>
</feature>
<organism evidence="3">
    <name type="scientific">candidate division WOR-3 bacterium</name>
    <dbReference type="NCBI Taxonomy" id="2052148"/>
    <lineage>
        <taxon>Bacteria</taxon>
        <taxon>Bacteria division WOR-3</taxon>
    </lineage>
</organism>
<dbReference type="InterPro" id="IPR050177">
    <property type="entry name" value="Lipid_A_modif_metabolic_enz"/>
</dbReference>
<sequence length="482" mass="56144">MLKKLNFSISYRLLADVLILTFSYSFVNFLTNHRLPNFLSLYFLITFCLFVFSLFGFYTYGRTYRGRYKFLLILFANSLAFFLFYYLSPLFLFPPQFRTLFFTYLLTTFLLSFVRLFLLLSNYFTYLEKKRARVIKKPIERILVIGGAGYIGSVLVRKLLKLGYKVRILDNFIYGKESIKELMKNKSFEVIEGDFRHINILTEALEDCDALIHLGAIVGDSACALSQKLTIETNLLATKFIIQIAKSKNCQRFIFASTCSVYGASDNEFLTEESKTSPVSLYAKTKLDSEKILLKEGKDLVTTILRFATVYGPSYRERYDLVVNLLSLKAVKEKKITVYGGEQWRPFVHIDDLCEGIIKVLLAKEELVRDQIFNLGDTKENYQLKEIGKIVQNIVPDAELIILPETNDRRNYRVSFEKIKKVLSFSCQKRVSDGVREMVERIKQNGKGYFSPDFFQYVSNYERIKNCEKESYWLELVKEEVL</sequence>
<reference evidence="3" key="1">
    <citation type="journal article" date="2020" name="mSystems">
        <title>Genome- and Community-Level Interaction Insights into Carbon Utilization and Element Cycling Functions of Hydrothermarchaeota in Hydrothermal Sediment.</title>
        <authorList>
            <person name="Zhou Z."/>
            <person name="Liu Y."/>
            <person name="Xu W."/>
            <person name="Pan J."/>
            <person name="Luo Z.H."/>
            <person name="Li M."/>
        </authorList>
    </citation>
    <scope>NUCLEOTIDE SEQUENCE [LARGE SCALE GENOMIC DNA]</scope>
    <source>
        <strain evidence="3">SpSt-791</strain>
    </source>
</reference>
<comment type="caution">
    <text evidence="3">The sequence shown here is derived from an EMBL/GenBank/DDBJ whole genome shotgun (WGS) entry which is preliminary data.</text>
</comment>
<dbReference type="Gene3D" id="3.40.50.720">
    <property type="entry name" value="NAD(P)-binding Rossmann-like Domain"/>
    <property type="match status" value="1"/>
</dbReference>